<organism evidence="6 7">
    <name type="scientific">Eucalyptus globulus</name>
    <name type="common">Tasmanian blue gum</name>
    <dbReference type="NCBI Taxonomy" id="34317"/>
    <lineage>
        <taxon>Eukaryota</taxon>
        <taxon>Viridiplantae</taxon>
        <taxon>Streptophyta</taxon>
        <taxon>Embryophyta</taxon>
        <taxon>Tracheophyta</taxon>
        <taxon>Spermatophyta</taxon>
        <taxon>Magnoliopsida</taxon>
        <taxon>eudicotyledons</taxon>
        <taxon>Gunneridae</taxon>
        <taxon>Pentapetalae</taxon>
        <taxon>rosids</taxon>
        <taxon>malvids</taxon>
        <taxon>Myrtales</taxon>
        <taxon>Myrtaceae</taxon>
        <taxon>Myrtoideae</taxon>
        <taxon>Eucalypteae</taxon>
        <taxon>Eucalyptus</taxon>
    </lineage>
</organism>
<dbReference type="GO" id="GO:0006099">
    <property type="term" value="P:tricarboxylic acid cycle"/>
    <property type="evidence" value="ECO:0007669"/>
    <property type="project" value="UniProtKB-KW"/>
</dbReference>
<dbReference type="InterPro" id="IPR001236">
    <property type="entry name" value="Lactate/malate_DH_N"/>
</dbReference>
<dbReference type="EMBL" id="JBJKBG010000008">
    <property type="protein sequence ID" value="KAL3726302.1"/>
    <property type="molecule type" value="Genomic_DNA"/>
</dbReference>
<keyword evidence="3" id="KW-0560">Oxidoreductase</keyword>
<gene>
    <name evidence="6" type="ORF">ACJRO7_031226</name>
</gene>
<dbReference type="AlphaFoldDB" id="A0ABD3JGP2"/>
<dbReference type="Pfam" id="PF00056">
    <property type="entry name" value="Ldh_1_N"/>
    <property type="match status" value="1"/>
</dbReference>
<dbReference type="GO" id="GO:0030060">
    <property type="term" value="F:L-malate dehydrogenase (NAD+) activity"/>
    <property type="evidence" value="ECO:0007669"/>
    <property type="project" value="UniProtKB-EC"/>
</dbReference>
<dbReference type="SUPFAM" id="SSF56327">
    <property type="entry name" value="LDH C-terminal domain-like"/>
    <property type="match status" value="1"/>
</dbReference>
<evidence type="ECO:0000256" key="1">
    <source>
        <dbReference type="ARBA" id="ARBA00012995"/>
    </source>
</evidence>
<feature type="domain" description="Lactate/malate dehydrogenase N-terminal" evidence="5">
    <location>
        <begin position="35"/>
        <end position="154"/>
    </location>
</feature>
<name>A0ABD3JGP2_EUCGL</name>
<evidence type="ECO:0000313" key="6">
    <source>
        <dbReference type="EMBL" id="KAL3726302.1"/>
    </source>
</evidence>
<comment type="caution">
    <text evidence="6">The sequence shown here is derived from an EMBL/GenBank/DDBJ whole genome shotgun (WGS) entry which is preliminary data.</text>
</comment>
<protein>
    <recommendedName>
        <fullName evidence="1">malate dehydrogenase</fullName>
        <ecNumber evidence="1">1.1.1.37</ecNumber>
    </recommendedName>
</protein>
<dbReference type="Gene3D" id="3.90.110.10">
    <property type="entry name" value="Lactate dehydrogenase/glycoside hydrolase, family 4, C-terminal"/>
    <property type="match status" value="1"/>
</dbReference>
<reference evidence="6 7" key="1">
    <citation type="submission" date="2024-11" db="EMBL/GenBank/DDBJ databases">
        <title>Chromosome-level genome assembly of Eucalyptus globulus Labill. provides insights into its genome evolution.</title>
        <authorList>
            <person name="Li X."/>
        </authorList>
    </citation>
    <scope>NUCLEOTIDE SEQUENCE [LARGE SCALE GENOMIC DNA]</scope>
    <source>
        <strain evidence="6">CL2024</strain>
        <tissue evidence="6">Fresh tender leaves</tissue>
    </source>
</reference>
<dbReference type="EC" id="1.1.1.37" evidence="1"/>
<evidence type="ECO:0000256" key="2">
    <source>
        <dbReference type="ARBA" id="ARBA00022532"/>
    </source>
</evidence>
<keyword evidence="7" id="KW-1185">Reference proteome</keyword>
<proteinExistence type="predicted"/>
<evidence type="ECO:0000259" key="5">
    <source>
        <dbReference type="Pfam" id="PF00056"/>
    </source>
</evidence>
<dbReference type="PANTHER" id="PTHR11540:SF71">
    <property type="entry name" value="MALATE DEHYDROGENASE 1, PEROXISOMAL"/>
    <property type="match status" value="1"/>
</dbReference>
<evidence type="ECO:0000256" key="4">
    <source>
        <dbReference type="ARBA" id="ARBA00023027"/>
    </source>
</evidence>
<sequence length="313" mass="33419">MMSAALATIARPSVCDFANQRLKLISICVFQSCALGGIGRPLAVLTKINPPVFVLHLYDVENTAGVTADISPVDTGAVLDIILEYLDRFMHQTNLLLLLSGPWISGTATSGGIVNINAGMVRTLCDGITEYCPKAIVNLISNPVNSTASVAAKAEVLGLDPREVDVPVVRGHAEVTILPLLSQVCSLRNTLLPPSIFVSQTLDCMPNHIRVSGAGLAILSMAYAAMKFADACLRRLRGYAGIVQCAFAASQVTDLLFFSSKVRLNRTWAEELLPLGPLNEYESSFNFGLCLLTCGPGLERAKKELAATRIVSG</sequence>
<accession>A0ABD3JGP2</accession>
<keyword evidence="2" id="KW-0816">Tricarboxylic acid cycle</keyword>
<dbReference type="Gene3D" id="3.40.50.720">
    <property type="entry name" value="NAD(P)-binding Rossmann-like Domain"/>
    <property type="match status" value="1"/>
</dbReference>
<evidence type="ECO:0000313" key="7">
    <source>
        <dbReference type="Proteomes" id="UP001634007"/>
    </source>
</evidence>
<dbReference type="Proteomes" id="UP001634007">
    <property type="component" value="Unassembled WGS sequence"/>
</dbReference>
<dbReference type="PANTHER" id="PTHR11540">
    <property type="entry name" value="MALATE AND LACTATE DEHYDROGENASE"/>
    <property type="match status" value="1"/>
</dbReference>
<evidence type="ECO:0000256" key="3">
    <source>
        <dbReference type="ARBA" id="ARBA00023002"/>
    </source>
</evidence>
<dbReference type="SUPFAM" id="SSF51735">
    <property type="entry name" value="NAD(P)-binding Rossmann-fold domains"/>
    <property type="match status" value="1"/>
</dbReference>
<keyword evidence="4" id="KW-0520">NAD</keyword>
<dbReference type="InterPro" id="IPR015955">
    <property type="entry name" value="Lactate_DH/Glyco_Ohase_4_C"/>
</dbReference>
<dbReference type="InterPro" id="IPR036291">
    <property type="entry name" value="NAD(P)-bd_dom_sf"/>
</dbReference>